<dbReference type="PROSITE" id="PS51387">
    <property type="entry name" value="FAD_PCMH"/>
    <property type="match status" value="1"/>
</dbReference>
<evidence type="ECO:0000256" key="4">
    <source>
        <dbReference type="ARBA" id="ARBA00023002"/>
    </source>
</evidence>
<dbReference type="InterPro" id="IPR006094">
    <property type="entry name" value="Oxid_FAD_bind_N"/>
</dbReference>
<dbReference type="PANTHER" id="PTHR42973">
    <property type="entry name" value="BINDING OXIDOREDUCTASE, PUTATIVE (AFU_ORTHOLOGUE AFUA_1G17690)-RELATED"/>
    <property type="match status" value="1"/>
</dbReference>
<keyword evidence="5" id="KW-0732">Signal</keyword>
<organism evidence="7 8">
    <name type="scientific">Colletotrichum scovillei</name>
    <dbReference type="NCBI Taxonomy" id="1209932"/>
    <lineage>
        <taxon>Eukaryota</taxon>
        <taxon>Fungi</taxon>
        <taxon>Dikarya</taxon>
        <taxon>Ascomycota</taxon>
        <taxon>Pezizomycotina</taxon>
        <taxon>Sordariomycetes</taxon>
        <taxon>Hypocreomycetidae</taxon>
        <taxon>Glomerellales</taxon>
        <taxon>Glomerellaceae</taxon>
        <taxon>Colletotrichum</taxon>
        <taxon>Colletotrichum acutatum species complex</taxon>
    </lineage>
</organism>
<comment type="similarity">
    <text evidence="1">Belongs to the oxygen-dependent FAD-linked oxidoreductase family.</text>
</comment>
<keyword evidence="3" id="KW-0274">FAD</keyword>
<evidence type="ECO:0000256" key="2">
    <source>
        <dbReference type="ARBA" id="ARBA00022630"/>
    </source>
</evidence>
<evidence type="ECO:0000259" key="6">
    <source>
        <dbReference type="PROSITE" id="PS51387"/>
    </source>
</evidence>
<evidence type="ECO:0000256" key="3">
    <source>
        <dbReference type="ARBA" id="ARBA00022827"/>
    </source>
</evidence>
<sequence>MIYNLWKRCTLIGSLAILEALAANISTPETFVGGTPPVSTLQCDALLAAGLGDRVLSPTDFGYEKQVQTWWARNAQLHPWCIVLPESTEEVSLTLTTLLKAGNGAGDWHIAVRSGGHGFQLNNNIQNGVTIDLSMLNYSRYYAETNTAMLGSGGRWENVYASLGDQGVVVVGGRDGDVGVGGFLLGGGTSYFSPKYGFACDSVLNYEVVLTNGSVVNANKTSNPELWKALKGGGSNFGIVTRFDLEALPARDIHYEVRILPATASDVVSDTLIKFADHDMSLADNALVTFLQYNGTAGPDITITAIYVNTAGHNGVKTAFDNIRDIPSIRNVSVQQSVAKTAAGSKVQGGQLSAAATLLFKNDPEILQYSTKLHEDFVKSLQSSIGPEAFGTMIFLQPVGMDHGNIAEQRGGNMLGLERLKSNAIMWTGGVYVLTNDADFAVAEACLTSMSDKIQRFAKSVGGDMDLVYLNYASPRQDALAGYGPQNVEFIREVAAKYDPSGAFQTRVPGGFKIGRSG</sequence>
<dbReference type="AlphaFoldDB" id="A0A9P7QY91"/>
<dbReference type="Gene3D" id="3.30.465.10">
    <property type="match status" value="1"/>
</dbReference>
<dbReference type="InterPro" id="IPR016166">
    <property type="entry name" value="FAD-bd_PCMH"/>
</dbReference>
<accession>A0A9P7QY91</accession>
<evidence type="ECO:0000256" key="5">
    <source>
        <dbReference type="SAM" id="SignalP"/>
    </source>
</evidence>
<dbReference type="GO" id="GO:0016491">
    <property type="term" value="F:oxidoreductase activity"/>
    <property type="evidence" value="ECO:0007669"/>
    <property type="project" value="UniProtKB-KW"/>
</dbReference>
<evidence type="ECO:0000256" key="1">
    <source>
        <dbReference type="ARBA" id="ARBA00005466"/>
    </source>
</evidence>
<keyword evidence="4" id="KW-0560">Oxidoreductase</keyword>
<dbReference type="Pfam" id="PF01565">
    <property type="entry name" value="FAD_binding_4"/>
    <property type="match status" value="1"/>
</dbReference>
<dbReference type="GO" id="GO:0071949">
    <property type="term" value="F:FAD binding"/>
    <property type="evidence" value="ECO:0007669"/>
    <property type="project" value="InterPro"/>
</dbReference>
<dbReference type="SUPFAM" id="SSF56176">
    <property type="entry name" value="FAD-binding/transporter-associated domain-like"/>
    <property type="match status" value="1"/>
</dbReference>
<comment type="caution">
    <text evidence="7">The sequence shown here is derived from an EMBL/GenBank/DDBJ whole genome shotgun (WGS) entry which is preliminary data.</text>
</comment>
<dbReference type="InterPro" id="IPR036318">
    <property type="entry name" value="FAD-bd_PCMH-like_sf"/>
</dbReference>
<feature type="domain" description="FAD-binding PCMH-type" evidence="6">
    <location>
        <begin position="75"/>
        <end position="250"/>
    </location>
</feature>
<dbReference type="PANTHER" id="PTHR42973:SF53">
    <property type="entry name" value="FAD-BINDING PCMH-TYPE DOMAIN-CONTAINING PROTEIN-RELATED"/>
    <property type="match status" value="1"/>
</dbReference>
<feature type="signal peptide" evidence="5">
    <location>
        <begin position="1"/>
        <end position="22"/>
    </location>
</feature>
<feature type="chain" id="PRO_5040114884" evidence="5">
    <location>
        <begin position="23"/>
        <end position="518"/>
    </location>
</feature>
<evidence type="ECO:0000313" key="7">
    <source>
        <dbReference type="EMBL" id="KAG7044206.1"/>
    </source>
</evidence>
<dbReference type="EMBL" id="JAESDN010000011">
    <property type="protein sequence ID" value="KAG7044206.1"/>
    <property type="molecule type" value="Genomic_DNA"/>
</dbReference>
<name>A0A9P7QY91_9PEZI</name>
<evidence type="ECO:0000313" key="8">
    <source>
        <dbReference type="Proteomes" id="UP000699042"/>
    </source>
</evidence>
<keyword evidence="2" id="KW-0285">Flavoprotein</keyword>
<dbReference type="InterPro" id="IPR016169">
    <property type="entry name" value="FAD-bd_PCMH_sub2"/>
</dbReference>
<protein>
    <submittedName>
        <fullName evidence="7">FAD binding domain-containing protein</fullName>
    </submittedName>
</protein>
<dbReference type="Proteomes" id="UP000699042">
    <property type="component" value="Unassembled WGS sequence"/>
</dbReference>
<keyword evidence="8" id="KW-1185">Reference proteome</keyword>
<reference evidence="7" key="1">
    <citation type="submission" date="2021-05" db="EMBL/GenBank/DDBJ databases">
        <title>Comparative genomics of three Colletotrichum scovillei strains and genetic complementation revealed genes involved fungal growth and virulence on chili pepper.</title>
        <authorList>
            <person name="Hsieh D.-K."/>
            <person name="Chuang S.-C."/>
            <person name="Chen C.-Y."/>
            <person name="Chao Y.-T."/>
            <person name="Lu M.-Y.J."/>
            <person name="Lee M.-H."/>
            <person name="Shih M.-C."/>
        </authorList>
    </citation>
    <scope>NUCLEOTIDE SEQUENCE</scope>
    <source>
        <strain evidence="7">Coll-153</strain>
    </source>
</reference>
<gene>
    <name evidence="7" type="ORF">JMJ77_012021</name>
</gene>
<dbReference type="InterPro" id="IPR050416">
    <property type="entry name" value="FAD-linked_Oxidoreductase"/>
</dbReference>
<proteinExistence type="inferred from homology"/>